<comment type="caution">
    <text evidence="1">The sequence shown here is derived from an EMBL/GenBank/DDBJ whole genome shotgun (WGS) entry which is preliminary data.</text>
</comment>
<reference evidence="2" key="1">
    <citation type="journal article" date="2023" name="Front. Plant Sci.">
        <title>Chromosomal-level genome assembly of Melastoma candidum provides insights into trichome evolution.</title>
        <authorList>
            <person name="Zhong Y."/>
            <person name="Wu W."/>
            <person name="Sun C."/>
            <person name="Zou P."/>
            <person name="Liu Y."/>
            <person name="Dai S."/>
            <person name="Zhou R."/>
        </authorList>
    </citation>
    <scope>NUCLEOTIDE SEQUENCE [LARGE SCALE GENOMIC DNA]</scope>
</reference>
<dbReference type="Proteomes" id="UP001057402">
    <property type="component" value="Chromosome 7"/>
</dbReference>
<proteinExistence type="predicted"/>
<dbReference type="EMBL" id="CM042886">
    <property type="protein sequence ID" value="KAI4342785.1"/>
    <property type="molecule type" value="Genomic_DNA"/>
</dbReference>
<protein>
    <submittedName>
        <fullName evidence="1">Uncharacterized protein</fullName>
    </submittedName>
</protein>
<evidence type="ECO:0000313" key="2">
    <source>
        <dbReference type="Proteomes" id="UP001057402"/>
    </source>
</evidence>
<gene>
    <name evidence="1" type="ORF">MLD38_027366</name>
</gene>
<evidence type="ECO:0000313" key="1">
    <source>
        <dbReference type="EMBL" id="KAI4342785.1"/>
    </source>
</evidence>
<accession>A0ACB9P7F0</accession>
<keyword evidence="2" id="KW-1185">Reference proteome</keyword>
<organism evidence="1 2">
    <name type="scientific">Melastoma candidum</name>
    <dbReference type="NCBI Taxonomy" id="119954"/>
    <lineage>
        <taxon>Eukaryota</taxon>
        <taxon>Viridiplantae</taxon>
        <taxon>Streptophyta</taxon>
        <taxon>Embryophyta</taxon>
        <taxon>Tracheophyta</taxon>
        <taxon>Spermatophyta</taxon>
        <taxon>Magnoliopsida</taxon>
        <taxon>eudicotyledons</taxon>
        <taxon>Gunneridae</taxon>
        <taxon>Pentapetalae</taxon>
        <taxon>rosids</taxon>
        <taxon>malvids</taxon>
        <taxon>Myrtales</taxon>
        <taxon>Melastomataceae</taxon>
        <taxon>Melastomatoideae</taxon>
        <taxon>Melastomateae</taxon>
        <taxon>Melastoma</taxon>
    </lineage>
</organism>
<sequence>MMAALLVSIHIFLLISMAFSGAAMIGSRWGHVATKLIHRDSFLSSRDSITSRARRMIESSKARLAYVQSKFSDVAMFEASIMLTDLPVFYINFSLGEPPVPQLAIMDTGSSLLWVQCSPCTGCSRRGSPMFNPLLSSTYSRISCHGPECDSVADGKCDPYDLCVYNITYQNGPGSRGALASEQITFRTPDGMSVIIPDVIFGCGHDNGRHENEGFTGVFGLGDRMISFVSHLGSGFSYCIGDTWDPSYVYNQLVLGDDAVMQGDSTPLRVVKGFYFINLESIAIGDKVIDMDPHVFTMMGRGNYGVIIDSGSAMSWLPSAVYQELTKEVKSLMNGILRRLPYREPLLCFVGNVNRDLTGFPTVTFQFEGGAELGIEASSMFYQATQHELCMAVSPHKDRAGVSLIGLMAQQYYNVGFDIDHGKLYLQRMDCQLLLDD</sequence>
<name>A0ACB9P7F0_9MYRT</name>